<dbReference type="PANTHER" id="PTHR45641:SF1">
    <property type="entry name" value="AAA+ ATPASE DOMAIN-CONTAINING PROTEIN"/>
    <property type="match status" value="1"/>
</dbReference>
<feature type="repeat" description="TPR" evidence="3">
    <location>
        <begin position="740"/>
        <end position="773"/>
    </location>
</feature>
<dbReference type="EMBL" id="CAJNRF010011037">
    <property type="protein sequence ID" value="CAF2127481.1"/>
    <property type="molecule type" value="Genomic_DNA"/>
</dbReference>
<dbReference type="Pfam" id="PF13374">
    <property type="entry name" value="TPR_10"/>
    <property type="match status" value="2"/>
</dbReference>
<dbReference type="InterPro" id="IPR011990">
    <property type="entry name" value="TPR-like_helical_dom_sf"/>
</dbReference>
<name>A0A819P2D4_9BILA</name>
<dbReference type="Gene3D" id="3.90.176.10">
    <property type="entry name" value="Toxin ADP-ribosyltransferase, Chain A, domain 1"/>
    <property type="match status" value="1"/>
</dbReference>
<dbReference type="EMBL" id="CAJOBG010002434">
    <property type="protein sequence ID" value="CAF4006488.1"/>
    <property type="molecule type" value="Genomic_DNA"/>
</dbReference>
<feature type="repeat" description="TPR" evidence="3">
    <location>
        <begin position="908"/>
        <end position="941"/>
    </location>
</feature>
<proteinExistence type="predicted"/>
<dbReference type="PANTHER" id="PTHR45641">
    <property type="entry name" value="TETRATRICOPEPTIDE REPEAT PROTEIN (AFU_ORTHOLOGUE AFUA_6G03870)"/>
    <property type="match status" value="1"/>
</dbReference>
<keyword evidence="7" id="KW-1185">Reference proteome</keyword>
<feature type="repeat" description="TPR" evidence="3">
    <location>
        <begin position="614"/>
        <end position="647"/>
    </location>
</feature>
<dbReference type="SMART" id="SM00028">
    <property type="entry name" value="TPR"/>
    <property type="match status" value="12"/>
</dbReference>
<dbReference type="SUPFAM" id="SSF48452">
    <property type="entry name" value="TPR-like"/>
    <property type="match status" value="4"/>
</dbReference>
<dbReference type="Proteomes" id="UP000663856">
    <property type="component" value="Unassembled WGS sequence"/>
</dbReference>
<dbReference type="SUPFAM" id="SSF56399">
    <property type="entry name" value="ADP-ribosylation"/>
    <property type="match status" value="1"/>
</dbReference>
<feature type="compositionally biased region" description="Polar residues" evidence="4">
    <location>
        <begin position="13"/>
        <end position="34"/>
    </location>
</feature>
<organism evidence="6 7">
    <name type="scientific">Rotaria magnacalcarata</name>
    <dbReference type="NCBI Taxonomy" id="392030"/>
    <lineage>
        <taxon>Eukaryota</taxon>
        <taxon>Metazoa</taxon>
        <taxon>Spiralia</taxon>
        <taxon>Gnathifera</taxon>
        <taxon>Rotifera</taxon>
        <taxon>Eurotatoria</taxon>
        <taxon>Bdelloidea</taxon>
        <taxon>Philodinida</taxon>
        <taxon>Philodinidae</taxon>
        <taxon>Rotaria</taxon>
    </lineage>
</organism>
<comment type="caution">
    <text evidence="6">The sequence shown here is derived from an EMBL/GenBank/DDBJ whole genome shotgun (WGS) entry which is preliminary data.</text>
</comment>
<dbReference type="Gene3D" id="1.25.40.10">
    <property type="entry name" value="Tetratricopeptide repeat domain"/>
    <property type="match status" value="3"/>
</dbReference>
<dbReference type="InterPro" id="IPR019734">
    <property type="entry name" value="TPR_rpt"/>
</dbReference>
<reference evidence="6" key="1">
    <citation type="submission" date="2021-02" db="EMBL/GenBank/DDBJ databases">
        <authorList>
            <person name="Nowell W R."/>
        </authorList>
    </citation>
    <scope>NUCLEOTIDE SEQUENCE</scope>
</reference>
<sequence length="971" mass="111074">MENKSIKIDYAASENNSNQSHDATETKNSSISTPSAPPDDTTVVQPLTKTRVFQNFFLIWLDLNVDESNDDYCSLLAQLRRVINTIIIFNDINRCIQFLTKTIDEKAFMIVSDCIGQYVVSQIHQMSQLDSVYVFCSNRLVREQWTKDWSKVKGVFTDVVPICELLKKAVRQFDYASVPISFGQSSYVKDQKLNQLDQSFMYTQMLKEILFEINYSKDCVSDFTAYCREQCVNQSSAAHFLDNFETEYYLKGPAWWYTYPGFIFSMLNRALRNQEVDTIIKMGFFVRDLHEQIKELHKEQFIFEQVTDDECILFTVYRGQGMTQADFSKMLETKGGLLSFNNFLSTSQDRAVCSALAESNADDPNLIGVVFEINIDTSIETAPFANLGGVSYFRSQESEILFSMHTVFRICEIEQINNEARVWIVKLTLTKDNDPQLSALTERIREETEGVTGWHRLGELLIRLARHDKAEEIYMTLLNVESVEYDKAYLYHQLGQIKNHQGNYAAAISFHGKAIRSRQNTLSPNNPDMAFAYSKLGEVFEKMGECTQALFCYDRAHDVYQRILSPDDLNLAASFNKIASVHSSLANYSKALSFYRKALEIQEKRLPSIHPFLSVTYNNIGYVYRNMGDYSKGIYFYERARHIDEKSLPPNHPELAASYSNIGTVYYALGNYSKALSFHEQANEIYTKSLSSNHPNLAMSYSNIGSVYEKMGNYSQALLFHEKALRIYQATLPPTHELLAICNNNIGSVYQSLGDYAKALSFYETELEIEKISLSPSHPSLAISYNNIGSAYYHMGDYSKALLYHEEAYEIFQETLASDHPDLATFHNSMGVIYEKLEDATKSLYHHEKALEIRNKTFPPNHPSIATCYNNIATVYDNMGKYFQALSFYEKVLEIHQTSLSSNDLILASSYDNIGQVHNKIGNHSNALSYWERALELAKCSLPTDHPDLQRYEKNVAYARKQVINNSASSE</sequence>
<feature type="repeat" description="TPR" evidence="3">
    <location>
        <begin position="782"/>
        <end position="815"/>
    </location>
</feature>
<evidence type="ECO:0000313" key="7">
    <source>
        <dbReference type="Proteomes" id="UP000663866"/>
    </source>
</evidence>
<dbReference type="PROSITE" id="PS50293">
    <property type="entry name" value="TPR_REGION"/>
    <property type="match status" value="1"/>
</dbReference>
<dbReference type="Pfam" id="PF13424">
    <property type="entry name" value="TPR_12"/>
    <property type="match status" value="4"/>
</dbReference>
<accession>A0A819P2D4</accession>
<evidence type="ECO:0000256" key="3">
    <source>
        <dbReference type="PROSITE-ProRule" id="PRU00339"/>
    </source>
</evidence>
<gene>
    <name evidence="6" type="ORF">OVN521_LOCUS15358</name>
    <name evidence="5" type="ORF">WKI299_LOCUS25643</name>
</gene>
<evidence type="ECO:0000313" key="5">
    <source>
        <dbReference type="EMBL" id="CAF2127481.1"/>
    </source>
</evidence>
<dbReference type="AlphaFoldDB" id="A0A819P2D4"/>
<feature type="repeat" description="TPR" evidence="3">
    <location>
        <begin position="572"/>
        <end position="605"/>
    </location>
</feature>
<dbReference type="Pfam" id="PF13181">
    <property type="entry name" value="TPR_8"/>
    <property type="match status" value="2"/>
</dbReference>
<keyword evidence="2 3" id="KW-0802">TPR repeat</keyword>
<evidence type="ECO:0000256" key="1">
    <source>
        <dbReference type="ARBA" id="ARBA00022737"/>
    </source>
</evidence>
<protein>
    <recommendedName>
        <fullName evidence="8">UDP-N-acetylglucosamine--peptide N-acetylglucosaminyltransferase SPINDLY</fullName>
    </recommendedName>
</protein>
<keyword evidence="1" id="KW-0677">Repeat</keyword>
<evidence type="ECO:0000256" key="2">
    <source>
        <dbReference type="ARBA" id="ARBA00022803"/>
    </source>
</evidence>
<evidence type="ECO:0008006" key="8">
    <source>
        <dbReference type="Google" id="ProtNLM"/>
    </source>
</evidence>
<dbReference type="Proteomes" id="UP000663866">
    <property type="component" value="Unassembled WGS sequence"/>
</dbReference>
<dbReference type="PROSITE" id="PS50005">
    <property type="entry name" value="TPR"/>
    <property type="match status" value="8"/>
</dbReference>
<feature type="repeat" description="TPR" evidence="3">
    <location>
        <begin position="656"/>
        <end position="689"/>
    </location>
</feature>
<feature type="region of interest" description="Disordered" evidence="4">
    <location>
        <begin position="1"/>
        <end position="41"/>
    </location>
</feature>
<feature type="repeat" description="TPR" evidence="3">
    <location>
        <begin position="866"/>
        <end position="899"/>
    </location>
</feature>
<evidence type="ECO:0000256" key="4">
    <source>
        <dbReference type="SAM" id="MobiDB-lite"/>
    </source>
</evidence>
<evidence type="ECO:0000313" key="6">
    <source>
        <dbReference type="EMBL" id="CAF4006488.1"/>
    </source>
</evidence>
<feature type="repeat" description="TPR" evidence="3">
    <location>
        <begin position="698"/>
        <end position="731"/>
    </location>
</feature>